<dbReference type="SUPFAM" id="SSF55486">
    <property type="entry name" value="Metalloproteases ('zincins'), catalytic domain"/>
    <property type="match status" value="1"/>
</dbReference>
<proteinExistence type="predicted"/>
<dbReference type="RefSeq" id="WP_344179721.1">
    <property type="nucleotide sequence ID" value="NZ_BAAANC010000003.1"/>
</dbReference>
<feature type="compositionally biased region" description="Basic and acidic residues" evidence="1">
    <location>
        <begin position="419"/>
        <end position="431"/>
    </location>
</feature>
<dbReference type="GO" id="GO:0008237">
    <property type="term" value="F:metallopeptidase activity"/>
    <property type="evidence" value="ECO:0007669"/>
    <property type="project" value="UniProtKB-KW"/>
</dbReference>
<dbReference type="InterPro" id="IPR018766">
    <property type="entry name" value="Zinicin_2"/>
</dbReference>
<keyword evidence="2" id="KW-0645">Protease</keyword>
<keyword evidence="2" id="KW-0482">Metalloprotease</keyword>
<sequence>MSDEPDNPFKGTPFEAMFQQFSGAAGPGGTPDLNAIFAQVQQLLSGSTDGKPVNWDLAKDIARKTVAANGDRSVTANDNDRVADAVRLAEHWLDQATTLPEASTTSAAWSRAEWVENTLPTWQTVVDPVAEHVAGAMGTALPAEAQQLAGPMAGMLRQLGGSVFGAQVGQALGELAGEVVSSSDIGLPLGPAGQAILLPDNVAKFSEGLGVTDEDVRLYLALRECAHQRLFAGAPWLRQHLFSHVADYAAGIQVDTGKIESAMSEVDMQNPEALQSALAGGLFEPEDSEQQKAALVRLETALALVEGWVDDVVREATKDRMPAAVQLAETVRRRRAAGGPAEQTFATLVGLQLRPRRLRDAANLWAAVRDARGADGRDELWSHPDLLPTTADLDDPIGFAQQTSGSELSDSDISDFLDQADKDEQAPKDDGGDSAPGSDSDKDQ</sequence>
<evidence type="ECO:0000313" key="2">
    <source>
        <dbReference type="EMBL" id="GAA1546714.1"/>
    </source>
</evidence>
<dbReference type="InterPro" id="IPR042271">
    <property type="entry name" value="Zinicin_2_N"/>
</dbReference>
<dbReference type="NCBIfam" id="TIGR03624">
    <property type="entry name" value="putative hydrolase"/>
    <property type="match status" value="1"/>
</dbReference>
<comment type="caution">
    <text evidence="2">The sequence shown here is derived from an EMBL/GenBank/DDBJ whole genome shotgun (WGS) entry which is preliminary data.</text>
</comment>
<evidence type="ECO:0000256" key="1">
    <source>
        <dbReference type="SAM" id="MobiDB-lite"/>
    </source>
</evidence>
<keyword evidence="2" id="KW-0378">Hydrolase</keyword>
<dbReference type="Pfam" id="PF10103">
    <property type="entry name" value="Zincin_2"/>
    <property type="match status" value="1"/>
</dbReference>
<name>A0ABP4MR13_9ACTN</name>
<reference evidence="3" key="1">
    <citation type="journal article" date="2019" name="Int. J. Syst. Evol. Microbiol.">
        <title>The Global Catalogue of Microorganisms (GCM) 10K type strain sequencing project: providing services to taxonomists for standard genome sequencing and annotation.</title>
        <authorList>
            <consortium name="The Broad Institute Genomics Platform"/>
            <consortium name="The Broad Institute Genome Sequencing Center for Infectious Disease"/>
            <person name="Wu L."/>
            <person name="Ma J."/>
        </authorList>
    </citation>
    <scope>NUCLEOTIDE SEQUENCE [LARGE SCALE GENOMIC DNA]</scope>
    <source>
        <strain evidence="3">JCM 14303</strain>
    </source>
</reference>
<organism evidence="2 3">
    <name type="scientific">Kribbella lupini</name>
    <dbReference type="NCBI Taxonomy" id="291602"/>
    <lineage>
        <taxon>Bacteria</taxon>
        <taxon>Bacillati</taxon>
        <taxon>Actinomycetota</taxon>
        <taxon>Actinomycetes</taxon>
        <taxon>Propionibacteriales</taxon>
        <taxon>Kribbellaceae</taxon>
        <taxon>Kribbella</taxon>
    </lineage>
</organism>
<keyword evidence="3" id="KW-1185">Reference proteome</keyword>
<dbReference type="Proteomes" id="UP001500363">
    <property type="component" value="Unassembled WGS sequence"/>
</dbReference>
<dbReference type="Gene3D" id="1.20.150.30">
    <property type="entry name" value="Zincin-like metallopeptidase, N-terminal domain"/>
    <property type="match status" value="1"/>
</dbReference>
<protein>
    <submittedName>
        <fullName evidence="2">Zinc-dependent metalloprotease</fullName>
    </submittedName>
</protein>
<dbReference type="PANTHER" id="PTHR39420">
    <property type="match status" value="1"/>
</dbReference>
<gene>
    <name evidence="2" type="ORF">GCM10009741_57810</name>
</gene>
<accession>A0ABP4MR13</accession>
<dbReference type="EMBL" id="BAAANC010000003">
    <property type="protein sequence ID" value="GAA1546714.1"/>
    <property type="molecule type" value="Genomic_DNA"/>
</dbReference>
<feature type="region of interest" description="Disordered" evidence="1">
    <location>
        <begin position="392"/>
        <end position="444"/>
    </location>
</feature>
<evidence type="ECO:0000313" key="3">
    <source>
        <dbReference type="Proteomes" id="UP001500363"/>
    </source>
</evidence>
<dbReference type="PANTHER" id="PTHR39420:SF2">
    <property type="entry name" value="HYDROLASE"/>
    <property type="match status" value="1"/>
</dbReference>